<dbReference type="GO" id="GO:0005634">
    <property type="term" value="C:nucleus"/>
    <property type="evidence" value="ECO:0007669"/>
    <property type="project" value="TreeGrafter"/>
</dbReference>
<evidence type="ECO:0000256" key="7">
    <source>
        <dbReference type="ARBA" id="ARBA00022840"/>
    </source>
</evidence>
<sequence>MDPSPPKSWSIHTRQEIIARYQILERVGSGAYSDVYRGRRLSDGLIVALKEVHDYQSAFREIETLQMLQDASPNVVAMHEYFWREDEDAVLVLEFLRTDLASVIAAAKKSEKGSLGVGEIKQWMLQILSGVEACHRNWIVHRDLKPGNLLVSDDGVLKIADFGQARTLLQPDNVASDNELQSYEQNDLEEQGYQNLNLEIVSRDEYLRELGEVDTGDAHHDEAEKETNSCMATCTASESDDDPFFKGSSYSYEPEEGGAGGMLTSCVGTRWFRAPELLYGSTNYGLEIDLWSLGCIFAELFTLEPLFPGVSDIDQLSRIFTVLGNLSEDAWPECAKLPDYNTISFGKVESPTGIESRLSHRSADEISMVRGLLCYDPSQRTTANELRQDKYFSEEPLPVPISQLGVPSTKISVDDDSPGRPCEHELDSDLDFAEIGQFKVTSSNSGFSIQFP</sequence>
<keyword evidence="6" id="KW-0418">Kinase</keyword>
<evidence type="ECO:0000313" key="14">
    <source>
        <dbReference type="Proteomes" id="UP001346149"/>
    </source>
</evidence>
<dbReference type="PANTHER" id="PTHR24056">
    <property type="entry name" value="CELL DIVISION PROTEIN KINASE"/>
    <property type="match status" value="1"/>
</dbReference>
<dbReference type="Gene3D" id="3.30.200.20">
    <property type="entry name" value="Phosphorylase Kinase, domain 1"/>
    <property type="match status" value="1"/>
</dbReference>
<dbReference type="PROSITE" id="PS00108">
    <property type="entry name" value="PROTEIN_KINASE_ST"/>
    <property type="match status" value="1"/>
</dbReference>
<organism evidence="13 14">
    <name type="scientific">Trapa natans</name>
    <name type="common">Water chestnut</name>
    <dbReference type="NCBI Taxonomy" id="22666"/>
    <lineage>
        <taxon>Eukaryota</taxon>
        <taxon>Viridiplantae</taxon>
        <taxon>Streptophyta</taxon>
        <taxon>Embryophyta</taxon>
        <taxon>Tracheophyta</taxon>
        <taxon>Spermatophyta</taxon>
        <taxon>Magnoliopsida</taxon>
        <taxon>eudicotyledons</taxon>
        <taxon>Gunneridae</taxon>
        <taxon>Pentapetalae</taxon>
        <taxon>rosids</taxon>
        <taxon>malvids</taxon>
        <taxon>Myrtales</taxon>
        <taxon>Lythraceae</taxon>
        <taxon>Trapa</taxon>
    </lineage>
</organism>
<dbReference type="Gene3D" id="1.10.510.10">
    <property type="entry name" value="Transferase(Phosphotransferase) domain 1"/>
    <property type="match status" value="1"/>
</dbReference>
<evidence type="ECO:0000256" key="4">
    <source>
        <dbReference type="ARBA" id="ARBA00022679"/>
    </source>
</evidence>
<comment type="caution">
    <text evidence="13">The sequence shown here is derived from an EMBL/GenBank/DDBJ whole genome shotgun (WGS) entry which is preliminary data.</text>
</comment>
<accession>A0AAN7LLX7</accession>
<evidence type="ECO:0000256" key="10">
    <source>
        <dbReference type="PROSITE-ProRule" id="PRU10141"/>
    </source>
</evidence>
<evidence type="ECO:0000256" key="11">
    <source>
        <dbReference type="RuleBase" id="RU000304"/>
    </source>
</evidence>
<feature type="domain" description="Protein kinase" evidence="12">
    <location>
        <begin position="21"/>
        <end position="392"/>
    </location>
</feature>
<dbReference type="PROSITE" id="PS50011">
    <property type="entry name" value="PROTEIN_KINASE_DOM"/>
    <property type="match status" value="1"/>
</dbReference>
<dbReference type="Pfam" id="PF00069">
    <property type="entry name" value="Pkinase"/>
    <property type="match status" value="2"/>
</dbReference>
<keyword evidence="3 11" id="KW-0723">Serine/threonine-protein kinase</keyword>
<evidence type="ECO:0000256" key="3">
    <source>
        <dbReference type="ARBA" id="ARBA00022527"/>
    </source>
</evidence>
<protein>
    <recommendedName>
        <fullName evidence="2">cyclin-dependent kinase</fullName>
        <ecNumber evidence="2">2.7.11.22</ecNumber>
    </recommendedName>
</protein>
<dbReference type="AlphaFoldDB" id="A0AAN7LLX7"/>
<dbReference type="GO" id="GO:0005524">
    <property type="term" value="F:ATP binding"/>
    <property type="evidence" value="ECO:0007669"/>
    <property type="project" value="UniProtKB-UniRule"/>
</dbReference>
<reference evidence="13 14" key="1">
    <citation type="journal article" date="2023" name="Hortic Res">
        <title>Pangenome of water caltrop reveals structural variations and asymmetric subgenome divergence after allopolyploidization.</title>
        <authorList>
            <person name="Zhang X."/>
            <person name="Chen Y."/>
            <person name="Wang L."/>
            <person name="Yuan Y."/>
            <person name="Fang M."/>
            <person name="Shi L."/>
            <person name="Lu R."/>
            <person name="Comes H.P."/>
            <person name="Ma Y."/>
            <person name="Chen Y."/>
            <person name="Huang G."/>
            <person name="Zhou Y."/>
            <person name="Zheng Z."/>
            <person name="Qiu Y."/>
        </authorList>
    </citation>
    <scope>NUCLEOTIDE SEQUENCE [LARGE SCALE GENOMIC DNA]</scope>
    <source>
        <strain evidence="13">F231</strain>
    </source>
</reference>
<evidence type="ECO:0000313" key="13">
    <source>
        <dbReference type="EMBL" id="KAK4783370.1"/>
    </source>
</evidence>
<dbReference type="InterPro" id="IPR000719">
    <property type="entry name" value="Prot_kinase_dom"/>
</dbReference>
<comment type="similarity">
    <text evidence="1">Belongs to the protein kinase superfamily. CMGC Ser/Thr protein kinase family. CDC2/CDKX subfamily.</text>
</comment>
<evidence type="ECO:0000259" key="12">
    <source>
        <dbReference type="PROSITE" id="PS50011"/>
    </source>
</evidence>
<dbReference type="FunFam" id="3.30.200.20:FF:000664">
    <property type="entry name" value="Cyclin-dependent kinase F-1"/>
    <property type="match status" value="1"/>
</dbReference>
<dbReference type="EMBL" id="JAXQNO010000015">
    <property type="protein sequence ID" value="KAK4783370.1"/>
    <property type="molecule type" value="Genomic_DNA"/>
</dbReference>
<dbReference type="PROSITE" id="PS00107">
    <property type="entry name" value="PROTEIN_KINASE_ATP"/>
    <property type="match status" value="1"/>
</dbReference>
<comment type="catalytic activity">
    <reaction evidence="8">
        <text>L-threonyl-[protein] + ATP = O-phospho-L-threonyl-[protein] + ADP + H(+)</text>
        <dbReference type="Rhea" id="RHEA:46608"/>
        <dbReference type="Rhea" id="RHEA-COMP:11060"/>
        <dbReference type="Rhea" id="RHEA-COMP:11605"/>
        <dbReference type="ChEBI" id="CHEBI:15378"/>
        <dbReference type="ChEBI" id="CHEBI:30013"/>
        <dbReference type="ChEBI" id="CHEBI:30616"/>
        <dbReference type="ChEBI" id="CHEBI:61977"/>
        <dbReference type="ChEBI" id="CHEBI:456216"/>
        <dbReference type="EC" id="2.7.11.22"/>
    </reaction>
</comment>
<evidence type="ECO:0000256" key="6">
    <source>
        <dbReference type="ARBA" id="ARBA00022777"/>
    </source>
</evidence>
<keyword evidence="7 10" id="KW-0067">ATP-binding</keyword>
<evidence type="ECO:0000256" key="1">
    <source>
        <dbReference type="ARBA" id="ARBA00006485"/>
    </source>
</evidence>
<evidence type="ECO:0000256" key="5">
    <source>
        <dbReference type="ARBA" id="ARBA00022741"/>
    </source>
</evidence>
<keyword evidence="5 10" id="KW-0547">Nucleotide-binding</keyword>
<dbReference type="InterPro" id="IPR011009">
    <property type="entry name" value="Kinase-like_dom_sf"/>
</dbReference>
<gene>
    <name evidence="13" type="ORF">SAY86_007744</name>
</gene>
<dbReference type="InterPro" id="IPR050108">
    <property type="entry name" value="CDK"/>
</dbReference>
<dbReference type="InterPro" id="IPR008271">
    <property type="entry name" value="Ser/Thr_kinase_AS"/>
</dbReference>
<dbReference type="SMART" id="SM00220">
    <property type="entry name" value="S_TKc"/>
    <property type="match status" value="1"/>
</dbReference>
<feature type="binding site" evidence="10">
    <location>
        <position position="50"/>
    </location>
    <ligand>
        <name>ATP</name>
        <dbReference type="ChEBI" id="CHEBI:30616"/>
    </ligand>
</feature>
<name>A0AAN7LLX7_TRANT</name>
<evidence type="ECO:0000256" key="9">
    <source>
        <dbReference type="ARBA" id="ARBA00048367"/>
    </source>
</evidence>
<dbReference type="GO" id="GO:0004693">
    <property type="term" value="F:cyclin-dependent protein serine/threonine kinase activity"/>
    <property type="evidence" value="ECO:0007669"/>
    <property type="project" value="UniProtKB-EC"/>
</dbReference>
<evidence type="ECO:0000256" key="2">
    <source>
        <dbReference type="ARBA" id="ARBA00012425"/>
    </source>
</evidence>
<keyword evidence="14" id="KW-1185">Reference proteome</keyword>
<dbReference type="PANTHER" id="PTHR24056:SF171">
    <property type="entry name" value="CYCLIN-DEPENDENT KINASE 20"/>
    <property type="match status" value="1"/>
</dbReference>
<proteinExistence type="inferred from homology"/>
<keyword evidence="4" id="KW-0808">Transferase</keyword>
<dbReference type="SUPFAM" id="SSF56112">
    <property type="entry name" value="Protein kinase-like (PK-like)"/>
    <property type="match status" value="1"/>
</dbReference>
<dbReference type="EC" id="2.7.11.22" evidence="2"/>
<dbReference type="InterPro" id="IPR017441">
    <property type="entry name" value="Protein_kinase_ATP_BS"/>
</dbReference>
<dbReference type="Proteomes" id="UP001346149">
    <property type="component" value="Unassembled WGS sequence"/>
</dbReference>
<evidence type="ECO:0000256" key="8">
    <source>
        <dbReference type="ARBA" id="ARBA00047811"/>
    </source>
</evidence>
<comment type="catalytic activity">
    <reaction evidence="9">
        <text>L-seryl-[protein] + ATP = O-phospho-L-seryl-[protein] + ADP + H(+)</text>
        <dbReference type="Rhea" id="RHEA:17989"/>
        <dbReference type="Rhea" id="RHEA-COMP:9863"/>
        <dbReference type="Rhea" id="RHEA-COMP:11604"/>
        <dbReference type="ChEBI" id="CHEBI:15378"/>
        <dbReference type="ChEBI" id="CHEBI:29999"/>
        <dbReference type="ChEBI" id="CHEBI:30616"/>
        <dbReference type="ChEBI" id="CHEBI:83421"/>
        <dbReference type="ChEBI" id="CHEBI:456216"/>
        <dbReference type="EC" id="2.7.11.22"/>
    </reaction>
</comment>